<feature type="domain" description="Tyrosine-protein phosphatase" evidence="13">
    <location>
        <begin position="240"/>
        <end position="611"/>
    </location>
</feature>
<dbReference type="Pfam" id="PF00102">
    <property type="entry name" value="Y_phosphatase"/>
    <property type="match status" value="2"/>
</dbReference>
<evidence type="ECO:0000256" key="3">
    <source>
        <dbReference type="ARBA" id="ARBA00022490"/>
    </source>
</evidence>
<organism evidence="15">
    <name type="scientific">Heliothis virescens</name>
    <name type="common">Tobacco budworm moth</name>
    <dbReference type="NCBI Taxonomy" id="7102"/>
    <lineage>
        <taxon>Eukaryota</taxon>
        <taxon>Metazoa</taxon>
        <taxon>Ecdysozoa</taxon>
        <taxon>Arthropoda</taxon>
        <taxon>Hexapoda</taxon>
        <taxon>Insecta</taxon>
        <taxon>Pterygota</taxon>
        <taxon>Neoptera</taxon>
        <taxon>Endopterygota</taxon>
        <taxon>Lepidoptera</taxon>
        <taxon>Glossata</taxon>
        <taxon>Ditrysia</taxon>
        <taxon>Noctuoidea</taxon>
        <taxon>Noctuidae</taxon>
        <taxon>Heliothinae</taxon>
        <taxon>Heliothis</taxon>
    </lineage>
</organism>
<feature type="domain" description="SH2" evidence="12">
    <location>
        <begin position="6"/>
        <end position="102"/>
    </location>
</feature>
<dbReference type="EMBL" id="NWSH01000210">
    <property type="protein sequence ID" value="PCG78378.1"/>
    <property type="molecule type" value="Genomic_DNA"/>
</dbReference>
<evidence type="ECO:0000256" key="11">
    <source>
        <dbReference type="SAM" id="MobiDB-lite"/>
    </source>
</evidence>
<dbReference type="InterPro" id="IPR029021">
    <property type="entry name" value="Prot-tyrosine_phosphatase-like"/>
</dbReference>
<evidence type="ECO:0000256" key="8">
    <source>
        <dbReference type="ARBA" id="ARBA00022999"/>
    </source>
</evidence>
<dbReference type="CDD" id="cd09931">
    <property type="entry name" value="SH2_C-SH2_SHP_like"/>
    <property type="match status" value="1"/>
</dbReference>
<dbReference type="SMART" id="SM00404">
    <property type="entry name" value="PTPc_motif"/>
    <property type="match status" value="1"/>
</dbReference>
<dbReference type="PANTHER" id="PTHR46559:SF3">
    <property type="entry name" value="TYROSINE-PROTEIN PHOSPHATASE NON-RECEPTOR TYPE"/>
    <property type="match status" value="1"/>
</dbReference>
<dbReference type="CDD" id="cd10340">
    <property type="entry name" value="SH2_N-SH2_SHP_like"/>
    <property type="match status" value="1"/>
</dbReference>
<dbReference type="PROSITE" id="PS50056">
    <property type="entry name" value="TYR_PHOSPHATASE_2"/>
    <property type="match status" value="1"/>
</dbReference>
<keyword evidence="7" id="KW-0904">Protein phosphatase</keyword>
<dbReference type="Pfam" id="PF00017">
    <property type="entry name" value="SH2"/>
    <property type="match status" value="2"/>
</dbReference>
<dbReference type="GO" id="GO:0009653">
    <property type="term" value="P:anatomical structure morphogenesis"/>
    <property type="evidence" value="ECO:0007669"/>
    <property type="project" value="UniProtKB-ARBA"/>
</dbReference>
<dbReference type="Gene3D" id="3.30.505.10">
    <property type="entry name" value="SH2 domain"/>
    <property type="match status" value="2"/>
</dbReference>
<sequence length="640" mass="73866">MITRRWFHPTLTGVEAEKILLECGHDGYFLARPSMSNKGDFTLSVRRGNEVTHIKIQNNGEFLDLYGGEKFATLSELVQYYMDNQCQLREKNGNVIRLKTPLNCADPTTERWYHGQLTAKEAERVMLENGKNGSFLVRESQRQPGDFVLSVRTRDRVTHVIIRRQDNKYDVGGGQQFPDLVSLIEHYRNFPMVETTGEVLRLIQPFNATRIQVRHFHTRVKQLQKENEGPIESMAYKQGFWEEFETLQMMENLQLFDRMEGSKPENIRKNRYKNIIPFDRTRVVLKDIPPDAPPGSDYINANYIRCEMIDMGSDFHDTCSNGSYENSPYLSRDTNNSPSKNKDKLSPVHTSVIVCEEKLGNVKIQGNGTKSIPPFEPSVLRTNPNYVNTTIPKSTEETENGVVDHVYNKIYIATQGCLSTTIAPFWSMIWQEDVRIIIMTTKEIERGKVKCERYWPELNKTEVFKKFTVQNEFESSTPDYTLRRFVVTKKEESSVKRTIYHFHFTAWPDHGVPSEPGRVLNILLDVNYRLQQIMTGPDPPAQAVVCVHCSAGIGRTGTFIVIDMILDQIRKEGFDCEIDIHRTVQMVRDQRSGMVQNEAQYKFIYMAVLEFIETEKQRIGLGPESSQDSPRVWSHSVPFL</sequence>
<feature type="domain" description="Tyrosine specific protein phosphatases" evidence="14">
    <location>
        <begin position="520"/>
        <end position="602"/>
    </location>
</feature>
<evidence type="ECO:0000256" key="1">
    <source>
        <dbReference type="ARBA" id="ARBA00004496"/>
    </source>
</evidence>
<comment type="subcellular location">
    <subcellularLocation>
        <location evidence="1">Cytoplasm</location>
    </subcellularLocation>
</comment>
<dbReference type="GO" id="GO:0070374">
    <property type="term" value="P:positive regulation of ERK1 and ERK2 cascade"/>
    <property type="evidence" value="ECO:0007669"/>
    <property type="project" value="TreeGrafter"/>
</dbReference>
<keyword evidence="6" id="KW-0378">Hydrolase</keyword>
<evidence type="ECO:0000256" key="5">
    <source>
        <dbReference type="ARBA" id="ARBA00022737"/>
    </source>
</evidence>
<reference evidence="15" key="1">
    <citation type="submission" date="2017-09" db="EMBL/GenBank/DDBJ databases">
        <title>Contemporary evolution of a Lepidopteran species, Heliothis virescens, in response to modern agricultural practices.</title>
        <authorList>
            <person name="Fritz M.L."/>
            <person name="Deyonke A.M."/>
            <person name="Papanicolaou A."/>
            <person name="Micinski S."/>
            <person name="Westbrook J."/>
            <person name="Gould F."/>
        </authorList>
    </citation>
    <scope>NUCLEOTIDE SEQUENCE [LARGE SCALE GENOMIC DNA]</scope>
    <source>
        <strain evidence="15">HvINT-</strain>
        <tissue evidence="15">Whole body</tissue>
    </source>
</reference>
<dbReference type="EC" id="3.1.3.48" evidence="2"/>
<dbReference type="InterPro" id="IPR016130">
    <property type="entry name" value="Tyr_Pase_AS"/>
</dbReference>
<gene>
    <name evidence="15" type="ORF">B5V51_4371</name>
</gene>
<dbReference type="PRINTS" id="PR00700">
    <property type="entry name" value="PRTYPHPHTASE"/>
</dbReference>
<dbReference type="GO" id="GO:0005737">
    <property type="term" value="C:cytoplasm"/>
    <property type="evidence" value="ECO:0007669"/>
    <property type="project" value="UniProtKB-SubCell"/>
</dbReference>
<feature type="region of interest" description="Disordered" evidence="11">
    <location>
        <begin position="621"/>
        <end position="640"/>
    </location>
</feature>
<dbReference type="SMART" id="SM00252">
    <property type="entry name" value="SH2"/>
    <property type="match status" value="2"/>
</dbReference>
<evidence type="ECO:0000313" key="15">
    <source>
        <dbReference type="EMBL" id="PCG78378.1"/>
    </source>
</evidence>
<feature type="compositionally biased region" description="Polar residues" evidence="11">
    <location>
        <begin position="325"/>
        <end position="339"/>
    </location>
</feature>
<dbReference type="SUPFAM" id="SSF55550">
    <property type="entry name" value="SH2 domain"/>
    <property type="match status" value="2"/>
</dbReference>
<dbReference type="InterPro" id="IPR000242">
    <property type="entry name" value="PTP_cat"/>
</dbReference>
<dbReference type="GO" id="GO:0048666">
    <property type="term" value="P:neuron development"/>
    <property type="evidence" value="ECO:0007669"/>
    <property type="project" value="UniProtKB-ARBA"/>
</dbReference>
<dbReference type="SUPFAM" id="SSF52799">
    <property type="entry name" value="(Phosphotyrosine protein) phosphatases II"/>
    <property type="match status" value="1"/>
</dbReference>
<dbReference type="PROSITE" id="PS50001">
    <property type="entry name" value="SH2"/>
    <property type="match status" value="2"/>
</dbReference>
<dbReference type="InterPro" id="IPR003595">
    <property type="entry name" value="Tyr_Pase_cat"/>
</dbReference>
<feature type="domain" description="SH2" evidence="12">
    <location>
        <begin position="112"/>
        <end position="206"/>
    </location>
</feature>
<evidence type="ECO:0000259" key="14">
    <source>
        <dbReference type="PROSITE" id="PS50056"/>
    </source>
</evidence>
<dbReference type="SMART" id="SM00194">
    <property type="entry name" value="PTPc"/>
    <property type="match status" value="1"/>
</dbReference>
<dbReference type="FunFam" id="3.30.505.10:FF:000018">
    <property type="entry name" value="Tyrosine-protein phosphatase non-receptor type"/>
    <property type="match status" value="1"/>
</dbReference>
<dbReference type="PANTHER" id="PTHR46559">
    <property type="entry name" value="TYROSINE-PROTEIN PHOSPHATASE NON-RECEPTOR TYPE 11"/>
    <property type="match status" value="1"/>
</dbReference>
<comment type="catalytic activity">
    <reaction evidence="9">
        <text>O-phospho-L-tyrosyl-[protein] + H2O = L-tyrosyl-[protein] + phosphate</text>
        <dbReference type="Rhea" id="RHEA:10684"/>
        <dbReference type="Rhea" id="RHEA-COMP:10136"/>
        <dbReference type="Rhea" id="RHEA-COMP:20101"/>
        <dbReference type="ChEBI" id="CHEBI:15377"/>
        <dbReference type="ChEBI" id="CHEBI:43474"/>
        <dbReference type="ChEBI" id="CHEBI:46858"/>
        <dbReference type="ChEBI" id="CHEBI:61978"/>
        <dbReference type="EC" id="3.1.3.48"/>
    </reaction>
</comment>
<dbReference type="PRINTS" id="PR00401">
    <property type="entry name" value="SH2DOMAIN"/>
</dbReference>
<evidence type="ECO:0000259" key="13">
    <source>
        <dbReference type="PROSITE" id="PS50055"/>
    </source>
</evidence>
<dbReference type="GO" id="GO:0004726">
    <property type="term" value="F:non-membrane spanning protein tyrosine phosphatase activity"/>
    <property type="evidence" value="ECO:0007669"/>
    <property type="project" value="TreeGrafter"/>
</dbReference>
<evidence type="ECO:0000256" key="10">
    <source>
        <dbReference type="PROSITE-ProRule" id="PRU00191"/>
    </source>
</evidence>
<dbReference type="GO" id="GO:0030971">
    <property type="term" value="F:receptor tyrosine kinase binding"/>
    <property type="evidence" value="ECO:0007669"/>
    <property type="project" value="TreeGrafter"/>
</dbReference>
<dbReference type="STRING" id="7102.A0A2A4K380"/>
<evidence type="ECO:0000256" key="7">
    <source>
        <dbReference type="ARBA" id="ARBA00022912"/>
    </source>
</evidence>
<evidence type="ECO:0000256" key="2">
    <source>
        <dbReference type="ARBA" id="ARBA00013064"/>
    </source>
</evidence>
<proteinExistence type="predicted"/>
<dbReference type="InterPro" id="IPR000387">
    <property type="entry name" value="Tyr_Pase_dom"/>
</dbReference>
<evidence type="ECO:0000259" key="12">
    <source>
        <dbReference type="PROSITE" id="PS50001"/>
    </source>
</evidence>
<dbReference type="FunFam" id="3.30.505.10:FF:000012">
    <property type="entry name" value="Tyrosine-protein phosphatase non-receptor type"/>
    <property type="match status" value="1"/>
</dbReference>
<keyword evidence="5" id="KW-0677">Repeat</keyword>
<dbReference type="InterPro" id="IPR036860">
    <property type="entry name" value="SH2_dom_sf"/>
</dbReference>
<evidence type="ECO:0000256" key="9">
    <source>
        <dbReference type="ARBA" id="ARBA00051722"/>
    </source>
</evidence>
<protein>
    <recommendedName>
        <fullName evidence="2">protein-tyrosine-phosphatase</fullName>
        <ecNumber evidence="2">3.1.3.48</ecNumber>
    </recommendedName>
</protein>
<evidence type="ECO:0000256" key="4">
    <source>
        <dbReference type="ARBA" id="ARBA00022553"/>
    </source>
</evidence>
<keyword evidence="8 10" id="KW-0727">SH2 domain</keyword>
<dbReference type="GO" id="GO:0050839">
    <property type="term" value="F:cell adhesion molecule binding"/>
    <property type="evidence" value="ECO:0007669"/>
    <property type="project" value="TreeGrafter"/>
</dbReference>
<accession>A0A2A4K380</accession>
<dbReference type="InterPro" id="IPR000980">
    <property type="entry name" value="SH2"/>
</dbReference>
<dbReference type="Gene3D" id="3.90.190.10">
    <property type="entry name" value="Protein tyrosine phosphatase superfamily"/>
    <property type="match status" value="2"/>
</dbReference>
<keyword evidence="4" id="KW-0597">Phosphoprotein</keyword>
<dbReference type="AlphaFoldDB" id="A0A2A4K380"/>
<keyword evidence="3" id="KW-0963">Cytoplasm</keyword>
<evidence type="ECO:0000256" key="6">
    <source>
        <dbReference type="ARBA" id="ARBA00022801"/>
    </source>
</evidence>
<feature type="region of interest" description="Disordered" evidence="11">
    <location>
        <begin position="325"/>
        <end position="345"/>
    </location>
</feature>
<dbReference type="PROSITE" id="PS00383">
    <property type="entry name" value="TYR_PHOSPHATASE_1"/>
    <property type="match status" value="1"/>
</dbReference>
<dbReference type="PROSITE" id="PS50055">
    <property type="entry name" value="TYR_PHOSPHATASE_PTP"/>
    <property type="match status" value="1"/>
</dbReference>
<name>A0A2A4K380_HELVI</name>
<comment type="caution">
    <text evidence="15">The sequence shown here is derived from an EMBL/GenBank/DDBJ whole genome shotgun (WGS) entry which is preliminary data.</text>
</comment>